<feature type="region of interest" description="Disordered" evidence="1">
    <location>
        <begin position="60"/>
        <end position="91"/>
    </location>
</feature>
<evidence type="ECO:0000256" key="1">
    <source>
        <dbReference type="SAM" id="MobiDB-lite"/>
    </source>
</evidence>
<sequence>AQHLPQAEEAARAAQERYNAVQREQLVLQPQLQLAEAQREHVQRNVQQLDSRRSRLLLEQDNLPQPNTEALAQAQQQITGLEAERNAQQQQ</sequence>
<feature type="non-terminal residue" evidence="2">
    <location>
        <position position="91"/>
    </location>
</feature>
<dbReference type="Proteomes" id="UP000715095">
    <property type="component" value="Unassembled WGS sequence"/>
</dbReference>
<organism evidence="2 3">
    <name type="scientific">Sutterella massiliensis</name>
    <dbReference type="NCBI Taxonomy" id="1816689"/>
    <lineage>
        <taxon>Bacteria</taxon>
        <taxon>Pseudomonadati</taxon>
        <taxon>Pseudomonadota</taxon>
        <taxon>Betaproteobacteria</taxon>
        <taxon>Burkholderiales</taxon>
        <taxon>Sutterellaceae</taxon>
        <taxon>Sutterella</taxon>
    </lineage>
</organism>
<evidence type="ECO:0000313" key="2">
    <source>
        <dbReference type="EMBL" id="MBM6705378.1"/>
    </source>
</evidence>
<dbReference type="EMBL" id="JACJJC010000415">
    <property type="protein sequence ID" value="MBM6705378.1"/>
    <property type="molecule type" value="Genomic_DNA"/>
</dbReference>
<evidence type="ECO:0000313" key="3">
    <source>
        <dbReference type="Proteomes" id="UP000715095"/>
    </source>
</evidence>
<keyword evidence="3" id="KW-1185">Reference proteome</keyword>
<proteinExistence type="predicted"/>
<comment type="caution">
    <text evidence="2">The sequence shown here is derived from an EMBL/GenBank/DDBJ whole genome shotgun (WGS) entry which is preliminary data.</text>
</comment>
<feature type="non-terminal residue" evidence="2">
    <location>
        <position position="1"/>
    </location>
</feature>
<feature type="compositionally biased region" description="Polar residues" evidence="1">
    <location>
        <begin position="62"/>
        <end position="79"/>
    </location>
</feature>
<accession>A0ABS2DVN9</accession>
<gene>
    <name evidence="2" type="ORF">H6A60_12985</name>
</gene>
<reference evidence="2 3" key="1">
    <citation type="journal article" date="2021" name="Sci. Rep.">
        <title>The distribution of antibiotic resistance genes in chicken gut microbiota commensals.</title>
        <authorList>
            <person name="Juricova H."/>
            <person name="Matiasovicova J."/>
            <person name="Kubasova T."/>
            <person name="Cejkova D."/>
            <person name="Rychlik I."/>
        </authorList>
    </citation>
    <scope>NUCLEOTIDE SEQUENCE [LARGE SCALE GENOMIC DNA]</scope>
    <source>
        <strain evidence="2 3">An829</strain>
    </source>
</reference>
<protein>
    <submittedName>
        <fullName evidence="2">Uncharacterized protein</fullName>
    </submittedName>
</protein>
<name>A0ABS2DVN9_9BURK</name>